<accession>A0A1S1Z119</accession>
<evidence type="ECO:0000259" key="1">
    <source>
        <dbReference type="Pfam" id="PF18922"/>
    </source>
</evidence>
<dbReference type="STRING" id="915059.NH26_11695"/>
<dbReference type="OrthoDB" id="7391526at2"/>
<protein>
    <recommendedName>
        <fullName evidence="1">DUF5672 domain-containing protein</fullName>
    </recommendedName>
</protein>
<proteinExistence type="predicted"/>
<keyword evidence="3" id="KW-1185">Reference proteome</keyword>
<dbReference type="Proteomes" id="UP000179797">
    <property type="component" value="Unassembled WGS sequence"/>
</dbReference>
<sequence>MANNCVVVIPVYKETLTDYEKISLQQGLKVLHQRDIIFIAPVGLDLSYYQSLSETPIGTQFFDKDYFKDIKGYNRLMVSKEFYSAFDTYKFMLIYQTDCFIFRDELDDWCRRNYSYVGAPWPENDGSGNVWFKYVGNGGFSLRKISDHLKVLEDTASVTKTLFSFNGSRFSSWYALFRLRKNDWSVYKESDKNEDMFFGKNSTKSFNYFTTPPADEALDFGMELRAKEVFKYHNERLPMGIHAWWKDDFDLWKPFIEKEGYTL</sequence>
<feature type="domain" description="DUF5672" evidence="1">
    <location>
        <begin position="58"/>
        <end position="242"/>
    </location>
</feature>
<dbReference type="InterPro" id="IPR043729">
    <property type="entry name" value="DUF5672"/>
</dbReference>
<dbReference type="RefSeq" id="WP_044224170.1">
    <property type="nucleotide sequence ID" value="NZ_JRYR02000001.1"/>
</dbReference>
<evidence type="ECO:0000313" key="3">
    <source>
        <dbReference type="Proteomes" id="UP000179797"/>
    </source>
</evidence>
<reference evidence="2 3" key="1">
    <citation type="journal article" date="2012" name="Int. J. Syst. Evol. Microbiol.">
        <title>Flammeovirga pacifica sp. nov., isolated from deep-sea sediment.</title>
        <authorList>
            <person name="Xu H."/>
            <person name="Fu Y."/>
            <person name="Yang N."/>
            <person name="Ding Z."/>
            <person name="Lai Q."/>
            <person name="Zeng R."/>
        </authorList>
    </citation>
    <scope>NUCLEOTIDE SEQUENCE [LARGE SCALE GENOMIC DNA]</scope>
    <source>
        <strain evidence="3">DSM 24597 / LMG 26175 / WPAGA1</strain>
    </source>
</reference>
<dbReference type="Pfam" id="PF18922">
    <property type="entry name" value="DUF5672"/>
    <property type="match status" value="1"/>
</dbReference>
<name>A0A1S1Z119_FLAPC</name>
<gene>
    <name evidence="2" type="ORF">NH26_11695</name>
</gene>
<dbReference type="EMBL" id="JRYR02000001">
    <property type="protein sequence ID" value="OHX66960.1"/>
    <property type="molecule type" value="Genomic_DNA"/>
</dbReference>
<comment type="caution">
    <text evidence="2">The sequence shown here is derived from an EMBL/GenBank/DDBJ whole genome shotgun (WGS) entry which is preliminary data.</text>
</comment>
<dbReference type="AlphaFoldDB" id="A0A1S1Z119"/>
<evidence type="ECO:0000313" key="2">
    <source>
        <dbReference type="EMBL" id="OHX66960.1"/>
    </source>
</evidence>
<organism evidence="2 3">
    <name type="scientific">Flammeovirga pacifica</name>
    <dbReference type="NCBI Taxonomy" id="915059"/>
    <lineage>
        <taxon>Bacteria</taxon>
        <taxon>Pseudomonadati</taxon>
        <taxon>Bacteroidota</taxon>
        <taxon>Cytophagia</taxon>
        <taxon>Cytophagales</taxon>
        <taxon>Flammeovirgaceae</taxon>
        <taxon>Flammeovirga</taxon>
    </lineage>
</organism>